<evidence type="ECO:0000313" key="1">
    <source>
        <dbReference type="EMBL" id="KAJ8400788.1"/>
    </source>
</evidence>
<evidence type="ECO:0000313" key="2">
    <source>
        <dbReference type="Proteomes" id="UP001221898"/>
    </source>
</evidence>
<dbReference type="Proteomes" id="UP001221898">
    <property type="component" value="Unassembled WGS sequence"/>
</dbReference>
<sequence length="157" mass="16683">MNDNVHAPCIACRCTHKSARGPTSAPRLARSPRFRSPVSIPRVVVTVVNSDADSPRCSDGTDQPVLRTLKPRTPLAHSPRGHVAQLCQVPDCCGVRQHHEMGLELTQVAANDGPPAASLDNRGTLSDTGHFPSETAGAVIAKDGAERRQLCLVIADP</sequence>
<accession>A0AAD7SEB9</accession>
<proteinExistence type="predicted"/>
<gene>
    <name evidence="1" type="ORF">AAFF_G00391420</name>
</gene>
<dbReference type="EMBL" id="JAINUG010000074">
    <property type="protein sequence ID" value="KAJ8400788.1"/>
    <property type="molecule type" value="Genomic_DNA"/>
</dbReference>
<reference evidence="1" key="1">
    <citation type="journal article" date="2023" name="Science">
        <title>Genome structures resolve the early diversification of teleost fishes.</title>
        <authorList>
            <person name="Parey E."/>
            <person name="Louis A."/>
            <person name="Montfort J."/>
            <person name="Bouchez O."/>
            <person name="Roques C."/>
            <person name="Iampietro C."/>
            <person name="Lluch J."/>
            <person name="Castinel A."/>
            <person name="Donnadieu C."/>
            <person name="Desvignes T."/>
            <person name="Floi Bucao C."/>
            <person name="Jouanno E."/>
            <person name="Wen M."/>
            <person name="Mejri S."/>
            <person name="Dirks R."/>
            <person name="Jansen H."/>
            <person name="Henkel C."/>
            <person name="Chen W.J."/>
            <person name="Zahm M."/>
            <person name="Cabau C."/>
            <person name="Klopp C."/>
            <person name="Thompson A.W."/>
            <person name="Robinson-Rechavi M."/>
            <person name="Braasch I."/>
            <person name="Lecointre G."/>
            <person name="Bobe J."/>
            <person name="Postlethwait J.H."/>
            <person name="Berthelot C."/>
            <person name="Roest Crollius H."/>
            <person name="Guiguen Y."/>
        </authorList>
    </citation>
    <scope>NUCLEOTIDE SEQUENCE</scope>
    <source>
        <strain evidence="1">NC1722</strain>
    </source>
</reference>
<protein>
    <submittedName>
        <fullName evidence="1">Uncharacterized protein</fullName>
    </submittedName>
</protein>
<comment type="caution">
    <text evidence="1">The sequence shown here is derived from an EMBL/GenBank/DDBJ whole genome shotgun (WGS) entry which is preliminary data.</text>
</comment>
<organism evidence="1 2">
    <name type="scientific">Aldrovandia affinis</name>
    <dbReference type="NCBI Taxonomy" id="143900"/>
    <lineage>
        <taxon>Eukaryota</taxon>
        <taxon>Metazoa</taxon>
        <taxon>Chordata</taxon>
        <taxon>Craniata</taxon>
        <taxon>Vertebrata</taxon>
        <taxon>Euteleostomi</taxon>
        <taxon>Actinopterygii</taxon>
        <taxon>Neopterygii</taxon>
        <taxon>Teleostei</taxon>
        <taxon>Notacanthiformes</taxon>
        <taxon>Halosauridae</taxon>
        <taxon>Aldrovandia</taxon>
    </lineage>
</organism>
<keyword evidence="2" id="KW-1185">Reference proteome</keyword>
<dbReference type="AlphaFoldDB" id="A0AAD7SEB9"/>
<name>A0AAD7SEB9_9TELE</name>